<evidence type="ECO:0000313" key="1">
    <source>
        <dbReference type="EMBL" id="KYF83914.1"/>
    </source>
</evidence>
<organism evidence="1 2">
    <name type="scientific">Sorangium cellulosum</name>
    <name type="common">Polyangium cellulosum</name>
    <dbReference type="NCBI Taxonomy" id="56"/>
    <lineage>
        <taxon>Bacteria</taxon>
        <taxon>Pseudomonadati</taxon>
        <taxon>Myxococcota</taxon>
        <taxon>Polyangia</taxon>
        <taxon>Polyangiales</taxon>
        <taxon>Polyangiaceae</taxon>
        <taxon>Sorangium</taxon>
    </lineage>
</organism>
<name>A0A150RUK6_SORCE</name>
<accession>A0A150RUK6</accession>
<dbReference type="EMBL" id="JEMB01002027">
    <property type="protein sequence ID" value="KYF83914.1"/>
    <property type="molecule type" value="Genomic_DNA"/>
</dbReference>
<proteinExistence type="predicted"/>
<gene>
    <name evidence="1" type="ORF">BE17_43020</name>
</gene>
<dbReference type="Proteomes" id="UP000075635">
    <property type="component" value="Unassembled WGS sequence"/>
</dbReference>
<comment type="caution">
    <text evidence="1">The sequence shown here is derived from an EMBL/GenBank/DDBJ whole genome shotgun (WGS) entry which is preliminary data.</text>
</comment>
<sequence length="69" mass="7606">MLNAATLPERAERVAISLDDPVQGPFLVVTRSGHFVTCLGRSMRAGDLPIVMRAELELSPARWLGFGRR</sequence>
<dbReference type="AlphaFoldDB" id="A0A150RUK6"/>
<reference evidence="1 2" key="1">
    <citation type="submission" date="2014-02" db="EMBL/GenBank/DDBJ databases">
        <title>The small core and large imbalanced accessory genome model reveals a collaborative survival strategy of Sorangium cellulosum strains in nature.</title>
        <authorList>
            <person name="Han K."/>
            <person name="Peng R."/>
            <person name="Blom J."/>
            <person name="Li Y.-Z."/>
        </authorList>
    </citation>
    <scope>NUCLEOTIDE SEQUENCE [LARGE SCALE GENOMIC DNA]</scope>
    <source>
        <strain evidence="1 2">So0011-07</strain>
    </source>
</reference>
<protein>
    <submittedName>
        <fullName evidence="1">Uncharacterized protein</fullName>
    </submittedName>
</protein>
<evidence type="ECO:0000313" key="2">
    <source>
        <dbReference type="Proteomes" id="UP000075635"/>
    </source>
</evidence>